<dbReference type="EMBL" id="BGPR01005140">
    <property type="protein sequence ID" value="GBN07196.1"/>
    <property type="molecule type" value="Genomic_DNA"/>
</dbReference>
<keyword evidence="3" id="KW-1185">Reference proteome</keyword>
<feature type="compositionally biased region" description="Polar residues" evidence="1">
    <location>
        <begin position="55"/>
        <end position="65"/>
    </location>
</feature>
<dbReference type="Proteomes" id="UP000499080">
    <property type="component" value="Unassembled WGS sequence"/>
</dbReference>
<evidence type="ECO:0000313" key="2">
    <source>
        <dbReference type="EMBL" id="GBN07196.1"/>
    </source>
</evidence>
<organism evidence="2 3">
    <name type="scientific">Araneus ventricosus</name>
    <name type="common">Orbweaver spider</name>
    <name type="synonym">Epeira ventricosa</name>
    <dbReference type="NCBI Taxonomy" id="182803"/>
    <lineage>
        <taxon>Eukaryota</taxon>
        <taxon>Metazoa</taxon>
        <taxon>Ecdysozoa</taxon>
        <taxon>Arthropoda</taxon>
        <taxon>Chelicerata</taxon>
        <taxon>Arachnida</taxon>
        <taxon>Araneae</taxon>
        <taxon>Araneomorphae</taxon>
        <taxon>Entelegynae</taxon>
        <taxon>Araneoidea</taxon>
        <taxon>Araneidae</taxon>
        <taxon>Araneus</taxon>
    </lineage>
</organism>
<feature type="region of interest" description="Disordered" evidence="1">
    <location>
        <begin position="47"/>
        <end position="99"/>
    </location>
</feature>
<proteinExistence type="predicted"/>
<feature type="compositionally biased region" description="Basic residues" evidence="1">
    <location>
        <begin position="70"/>
        <end position="83"/>
    </location>
</feature>
<accession>A0A4Y2L0P4</accession>
<comment type="caution">
    <text evidence="2">The sequence shown here is derived from an EMBL/GenBank/DDBJ whole genome shotgun (WGS) entry which is preliminary data.</text>
</comment>
<reference evidence="2 3" key="1">
    <citation type="journal article" date="2019" name="Sci. Rep.">
        <title>Orb-weaving spider Araneus ventricosus genome elucidates the spidroin gene catalogue.</title>
        <authorList>
            <person name="Kono N."/>
            <person name="Nakamura H."/>
            <person name="Ohtoshi R."/>
            <person name="Moran D.A.P."/>
            <person name="Shinohara A."/>
            <person name="Yoshida Y."/>
            <person name="Fujiwara M."/>
            <person name="Mori M."/>
            <person name="Tomita M."/>
            <person name="Arakawa K."/>
        </authorList>
    </citation>
    <scope>NUCLEOTIDE SEQUENCE [LARGE SCALE GENOMIC DNA]</scope>
</reference>
<evidence type="ECO:0000256" key="1">
    <source>
        <dbReference type="SAM" id="MobiDB-lite"/>
    </source>
</evidence>
<evidence type="ECO:0000313" key="3">
    <source>
        <dbReference type="Proteomes" id="UP000499080"/>
    </source>
</evidence>
<gene>
    <name evidence="2" type="ORF">AVEN_246869_1</name>
</gene>
<protein>
    <submittedName>
        <fullName evidence="2">Uncharacterized protein</fullName>
    </submittedName>
</protein>
<feature type="compositionally biased region" description="Basic and acidic residues" evidence="1">
    <location>
        <begin position="84"/>
        <end position="99"/>
    </location>
</feature>
<sequence>MTLSLDPLEQTSQVVGTSRLIHQGPKCTTPLKGRQARQIRGGILLSMRSRKQSERQQLLMESSLPTLEGRKKKAKTQKGGKNGRRSDTRVPRGREARHT</sequence>
<name>A0A4Y2L0P4_ARAVE</name>
<dbReference type="AlphaFoldDB" id="A0A4Y2L0P4"/>